<organism evidence="2 3">
    <name type="scientific">Cystoisospora suis</name>
    <dbReference type="NCBI Taxonomy" id="483139"/>
    <lineage>
        <taxon>Eukaryota</taxon>
        <taxon>Sar</taxon>
        <taxon>Alveolata</taxon>
        <taxon>Apicomplexa</taxon>
        <taxon>Conoidasida</taxon>
        <taxon>Coccidia</taxon>
        <taxon>Eucoccidiorida</taxon>
        <taxon>Eimeriorina</taxon>
        <taxon>Sarcocystidae</taxon>
        <taxon>Cystoisospora</taxon>
    </lineage>
</organism>
<feature type="region of interest" description="Disordered" evidence="1">
    <location>
        <begin position="32"/>
        <end position="65"/>
    </location>
</feature>
<name>A0A2C6KXA4_9APIC</name>
<proteinExistence type="predicted"/>
<dbReference type="EMBL" id="MIGC01002315">
    <property type="protein sequence ID" value="PHJ21319.1"/>
    <property type="molecule type" value="Genomic_DNA"/>
</dbReference>
<reference evidence="2 3" key="1">
    <citation type="journal article" date="2017" name="Int. J. Parasitol.">
        <title>The genome of the protozoan parasite Cystoisospora suis and a reverse vaccinology approach to identify vaccine candidates.</title>
        <authorList>
            <person name="Palmieri N."/>
            <person name="Shrestha A."/>
            <person name="Ruttkowski B."/>
            <person name="Beck T."/>
            <person name="Vogl C."/>
            <person name="Tomley F."/>
            <person name="Blake D.P."/>
            <person name="Joachim A."/>
        </authorList>
    </citation>
    <scope>NUCLEOTIDE SEQUENCE [LARGE SCALE GENOMIC DNA]</scope>
    <source>
        <strain evidence="2 3">Wien I</strain>
    </source>
</reference>
<dbReference type="RefSeq" id="XP_067923003.1">
    <property type="nucleotide sequence ID" value="XM_068065021.1"/>
</dbReference>
<evidence type="ECO:0000313" key="2">
    <source>
        <dbReference type="EMBL" id="PHJ21319.1"/>
    </source>
</evidence>
<protein>
    <submittedName>
        <fullName evidence="2">Uncharacterized protein</fullName>
    </submittedName>
</protein>
<gene>
    <name evidence="2" type="ORF">CSUI_004840</name>
</gene>
<evidence type="ECO:0000313" key="3">
    <source>
        <dbReference type="Proteomes" id="UP000221165"/>
    </source>
</evidence>
<dbReference type="Proteomes" id="UP000221165">
    <property type="component" value="Unassembled WGS sequence"/>
</dbReference>
<accession>A0A2C6KXA4</accession>
<comment type="caution">
    <text evidence="2">The sequence shown here is derived from an EMBL/GenBank/DDBJ whole genome shotgun (WGS) entry which is preliminary data.</text>
</comment>
<keyword evidence="3" id="KW-1185">Reference proteome</keyword>
<feature type="compositionally biased region" description="Gly residues" evidence="1">
    <location>
        <begin position="55"/>
        <end position="65"/>
    </location>
</feature>
<evidence type="ECO:0000256" key="1">
    <source>
        <dbReference type="SAM" id="MobiDB-lite"/>
    </source>
</evidence>
<dbReference type="GeneID" id="94428232"/>
<feature type="non-terminal residue" evidence="2">
    <location>
        <position position="1"/>
    </location>
</feature>
<dbReference type="AlphaFoldDB" id="A0A2C6KXA4"/>
<sequence>TVKQVVPGLVPSGVKRRSRLLRIRGSRVRFGGMTDGTRITSGPALVWSPPSRPGTQGGGWSGITQ</sequence>
<dbReference type="VEuPathDB" id="ToxoDB:CSUI_004840"/>